<organism evidence="9 10">
    <name type="scientific">Sphingomonas xinjiangensis</name>
    <dbReference type="NCBI Taxonomy" id="643568"/>
    <lineage>
        <taxon>Bacteria</taxon>
        <taxon>Pseudomonadati</taxon>
        <taxon>Pseudomonadota</taxon>
        <taxon>Alphaproteobacteria</taxon>
        <taxon>Sphingomonadales</taxon>
        <taxon>Sphingomonadaceae</taxon>
        <taxon>Sphingomonas</taxon>
    </lineage>
</organism>
<dbReference type="GO" id="GO:0005886">
    <property type="term" value="C:plasma membrane"/>
    <property type="evidence" value="ECO:0007669"/>
    <property type="project" value="UniProtKB-SubCell"/>
</dbReference>
<accession>A0A840YGI4</accession>
<feature type="transmembrane region" description="Helical" evidence="8">
    <location>
        <begin position="93"/>
        <end position="114"/>
    </location>
</feature>
<keyword evidence="2" id="KW-1003">Cell membrane</keyword>
<evidence type="ECO:0000256" key="5">
    <source>
        <dbReference type="ARBA" id="ARBA00022692"/>
    </source>
</evidence>
<evidence type="ECO:0000256" key="3">
    <source>
        <dbReference type="ARBA" id="ARBA00022676"/>
    </source>
</evidence>
<keyword evidence="10" id="KW-1185">Reference proteome</keyword>
<feature type="transmembrane region" description="Helical" evidence="8">
    <location>
        <begin position="28"/>
        <end position="47"/>
    </location>
</feature>
<feature type="transmembrane region" description="Helical" evidence="8">
    <location>
        <begin position="274"/>
        <end position="292"/>
    </location>
</feature>
<comment type="caution">
    <text evidence="9">The sequence shown here is derived from an EMBL/GenBank/DDBJ whole genome shotgun (WGS) entry which is preliminary data.</text>
</comment>
<dbReference type="EMBL" id="JACIJF010000007">
    <property type="protein sequence ID" value="MBB5711405.1"/>
    <property type="molecule type" value="Genomic_DNA"/>
</dbReference>
<dbReference type="GO" id="GO:0016763">
    <property type="term" value="F:pentosyltransferase activity"/>
    <property type="evidence" value="ECO:0007669"/>
    <property type="project" value="TreeGrafter"/>
</dbReference>
<protein>
    <recommendedName>
        <fullName evidence="11">4-amino-4-deoxy-L-arabinose transferase</fullName>
    </recommendedName>
</protein>
<name>A0A840YGI4_9SPHN</name>
<gene>
    <name evidence="9" type="ORF">FHT02_002649</name>
</gene>
<evidence type="ECO:0000256" key="1">
    <source>
        <dbReference type="ARBA" id="ARBA00004651"/>
    </source>
</evidence>
<dbReference type="RefSeq" id="WP_184088191.1">
    <property type="nucleotide sequence ID" value="NZ_JACIJF010000007.1"/>
</dbReference>
<evidence type="ECO:0000313" key="9">
    <source>
        <dbReference type="EMBL" id="MBB5711405.1"/>
    </source>
</evidence>
<keyword evidence="4" id="KW-0808">Transferase</keyword>
<feature type="transmembrane region" description="Helical" evidence="8">
    <location>
        <begin position="126"/>
        <end position="145"/>
    </location>
</feature>
<evidence type="ECO:0000256" key="7">
    <source>
        <dbReference type="ARBA" id="ARBA00023136"/>
    </source>
</evidence>
<dbReference type="GO" id="GO:0009103">
    <property type="term" value="P:lipopolysaccharide biosynthetic process"/>
    <property type="evidence" value="ECO:0007669"/>
    <property type="project" value="UniProtKB-ARBA"/>
</dbReference>
<comment type="subcellular location">
    <subcellularLocation>
        <location evidence="1">Cell membrane</location>
        <topology evidence="1">Multi-pass membrane protein</topology>
    </subcellularLocation>
</comment>
<evidence type="ECO:0000256" key="4">
    <source>
        <dbReference type="ARBA" id="ARBA00022679"/>
    </source>
</evidence>
<reference evidence="9 10" key="1">
    <citation type="submission" date="2020-08" db="EMBL/GenBank/DDBJ databases">
        <title>Genomic Encyclopedia of Type Strains, Phase IV (KMG-IV): sequencing the most valuable type-strain genomes for metagenomic binning, comparative biology and taxonomic classification.</title>
        <authorList>
            <person name="Goeker M."/>
        </authorList>
    </citation>
    <scope>NUCLEOTIDE SEQUENCE [LARGE SCALE GENOMIC DNA]</scope>
    <source>
        <strain evidence="9 10">DSM 26736</strain>
    </source>
</reference>
<feature type="transmembrane region" description="Helical" evidence="8">
    <location>
        <begin position="213"/>
        <end position="231"/>
    </location>
</feature>
<dbReference type="PANTHER" id="PTHR33908">
    <property type="entry name" value="MANNOSYLTRANSFERASE YKCB-RELATED"/>
    <property type="match status" value="1"/>
</dbReference>
<evidence type="ECO:0000256" key="6">
    <source>
        <dbReference type="ARBA" id="ARBA00022989"/>
    </source>
</evidence>
<keyword evidence="7 8" id="KW-0472">Membrane</keyword>
<proteinExistence type="predicted"/>
<keyword evidence="5 8" id="KW-0812">Transmembrane</keyword>
<dbReference type="InterPro" id="IPR050297">
    <property type="entry name" value="LipidA_mod_glycosyltrf_83"/>
</dbReference>
<feature type="transmembrane region" description="Helical" evidence="8">
    <location>
        <begin position="236"/>
        <end position="254"/>
    </location>
</feature>
<dbReference type="PANTHER" id="PTHR33908:SF11">
    <property type="entry name" value="MEMBRANE PROTEIN"/>
    <property type="match status" value="1"/>
</dbReference>
<feature type="transmembrane region" description="Helical" evidence="8">
    <location>
        <begin position="350"/>
        <end position="370"/>
    </location>
</feature>
<evidence type="ECO:0000256" key="2">
    <source>
        <dbReference type="ARBA" id="ARBA00022475"/>
    </source>
</evidence>
<feature type="transmembrane region" description="Helical" evidence="8">
    <location>
        <begin position="174"/>
        <end position="193"/>
    </location>
</feature>
<evidence type="ECO:0000313" key="10">
    <source>
        <dbReference type="Proteomes" id="UP000527143"/>
    </source>
</evidence>
<evidence type="ECO:0008006" key="11">
    <source>
        <dbReference type="Google" id="ProtNLM"/>
    </source>
</evidence>
<sequence>MTAATIQPDGHRPFGLALREALRRRPPLVWAIALPILLALLSMVRPIDHDESQYVAAAVLSGEGFLPYRDYAYLQTPLQPLLFAPIVRVMGELAYPGLRLINALLGALAIFFVYRAARSARVPAGAALVASCLLASTDILLFGTGVARNDALPLVFFTGALWLILAGETRRTPAMAAAIGLLLAAAAAVKASYALPAAAYGMWALWHRDHRPLWVALGAAVPTGLVLLLAAQAPDAFLFGAFTFPADAPAQYYASGGRAYKLTLGFRVLDLLKFLALGAALPALAVVAWPRLRRARTDTLLDVLILAGLLSAVLPEPTWRQYLLPVLPPLFLRLARIWRIEAPGAKQRAIFAVFAFAGLVPTLLALGAAARDGVPMARALREGDAIQRILDAEQATGPVATLAPHLLPAAARLPDRRFASGPFYFRSKGLLPADDEARFHLISAAQLRPSDLPGIVLLGGEGQWAGGDPALDALVARVAAARPMRVLQLEGSSLRVLLLGPPHAARTRPRVSSNPS</sequence>
<evidence type="ECO:0000256" key="8">
    <source>
        <dbReference type="SAM" id="Phobius"/>
    </source>
</evidence>
<keyword evidence="6 8" id="KW-1133">Transmembrane helix</keyword>
<keyword evidence="3" id="KW-0328">Glycosyltransferase</keyword>
<dbReference type="AlphaFoldDB" id="A0A840YGI4"/>
<feature type="transmembrane region" description="Helical" evidence="8">
    <location>
        <begin position="151"/>
        <end position="167"/>
    </location>
</feature>
<dbReference type="Proteomes" id="UP000527143">
    <property type="component" value="Unassembled WGS sequence"/>
</dbReference>